<protein>
    <submittedName>
        <fullName evidence="1">Uncharacterized protein</fullName>
    </submittedName>
</protein>
<gene>
    <name evidence="1" type="ORF">CSUI_005264</name>
</gene>
<reference evidence="1 2" key="1">
    <citation type="journal article" date="2017" name="Int. J. Parasitol.">
        <title>The genome of the protozoan parasite Cystoisospora suis and a reverse vaccinology approach to identify vaccine candidates.</title>
        <authorList>
            <person name="Palmieri N."/>
            <person name="Shrestha A."/>
            <person name="Ruttkowski B."/>
            <person name="Beck T."/>
            <person name="Vogl C."/>
            <person name="Tomley F."/>
            <person name="Blake D.P."/>
            <person name="Joachim A."/>
        </authorList>
    </citation>
    <scope>NUCLEOTIDE SEQUENCE [LARGE SCALE GENOMIC DNA]</scope>
    <source>
        <strain evidence="1 2">Wien I</strain>
    </source>
</reference>
<evidence type="ECO:0000313" key="1">
    <source>
        <dbReference type="EMBL" id="PHJ20901.1"/>
    </source>
</evidence>
<accession>A0A2C6K797</accession>
<dbReference type="Proteomes" id="UP000221165">
    <property type="component" value="Unassembled WGS sequence"/>
</dbReference>
<dbReference type="RefSeq" id="XP_067922586.1">
    <property type="nucleotide sequence ID" value="XM_068065441.1"/>
</dbReference>
<dbReference type="AlphaFoldDB" id="A0A2C6K797"/>
<comment type="caution">
    <text evidence="1">The sequence shown here is derived from an EMBL/GenBank/DDBJ whole genome shotgun (WGS) entry which is preliminary data.</text>
</comment>
<proteinExistence type="predicted"/>
<dbReference type="EMBL" id="MIGC01002547">
    <property type="protein sequence ID" value="PHJ20901.1"/>
    <property type="molecule type" value="Genomic_DNA"/>
</dbReference>
<feature type="non-terminal residue" evidence="1">
    <location>
        <position position="1"/>
    </location>
</feature>
<dbReference type="GeneID" id="94428652"/>
<organism evidence="1 2">
    <name type="scientific">Cystoisospora suis</name>
    <dbReference type="NCBI Taxonomy" id="483139"/>
    <lineage>
        <taxon>Eukaryota</taxon>
        <taxon>Sar</taxon>
        <taxon>Alveolata</taxon>
        <taxon>Apicomplexa</taxon>
        <taxon>Conoidasida</taxon>
        <taxon>Coccidia</taxon>
        <taxon>Eucoccidiorida</taxon>
        <taxon>Eimeriorina</taxon>
        <taxon>Sarcocystidae</taxon>
        <taxon>Cystoisospora</taxon>
    </lineage>
</organism>
<dbReference type="VEuPathDB" id="ToxoDB:CSUI_005264"/>
<evidence type="ECO:0000313" key="2">
    <source>
        <dbReference type="Proteomes" id="UP000221165"/>
    </source>
</evidence>
<sequence>TVSQLRRCSGIRNAGPCILSAALGCAGSSAFFRHSDPPHEKLPRQNQT</sequence>
<keyword evidence="2" id="KW-1185">Reference proteome</keyword>
<name>A0A2C6K797_9APIC</name>